<organism evidence="3 4">
    <name type="scientific">Actinomycetospora endophytica</name>
    <dbReference type="NCBI Taxonomy" id="2291215"/>
    <lineage>
        <taxon>Bacteria</taxon>
        <taxon>Bacillati</taxon>
        <taxon>Actinomycetota</taxon>
        <taxon>Actinomycetes</taxon>
        <taxon>Pseudonocardiales</taxon>
        <taxon>Pseudonocardiaceae</taxon>
        <taxon>Actinomycetospora</taxon>
    </lineage>
</organism>
<dbReference type="Proteomes" id="UP001199469">
    <property type="component" value="Unassembled WGS sequence"/>
</dbReference>
<name>A0ABS8P787_9PSEU</name>
<feature type="domain" description="SGNH hydrolase-type esterase" evidence="2">
    <location>
        <begin position="8"/>
        <end position="181"/>
    </location>
</feature>
<keyword evidence="4" id="KW-1185">Reference proteome</keyword>
<proteinExistence type="predicted"/>
<evidence type="ECO:0000313" key="4">
    <source>
        <dbReference type="Proteomes" id="UP001199469"/>
    </source>
</evidence>
<dbReference type="InterPro" id="IPR013830">
    <property type="entry name" value="SGNH_hydro"/>
</dbReference>
<dbReference type="InterPro" id="IPR053140">
    <property type="entry name" value="GDSL_Rv0518-like"/>
</dbReference>
<dbReference type="PANTHER" id="PTHR43784">
    <property type="entry name" value="GDSL-LIKE LIPASE/ACYLHYDROLASE, PUTATIVE (AFU_ORTHOLOGUE AFUA_2G00820)-RELATED"/>
    <property type="match status" value="1"/>
</dbReference>
<dbReference type="EMBL" id="JAJNDB010000002">
    <property type="protein sequence ID" value="MCD2194103.1"/>
    <property type="molecule type" value="Genomic_DNA"/>
</dbReference>
<dbReference type="RefSeq" id="WP_230733689.1">
    <property type="nucleotide sequence ID" value="NZ_JAJNDB010000002.1"/>
</dbReference>
<dbReference type="InterPro" id="IPR036514">
    <property type="entry name" value="SGNH_hydro_sf"/>
</dbReference>
<gene>
    <name evidence="3" type="ORF">LQ327_12030</name>
</gene>
<dbReference type="SUPFAM" id="SSF52266">
    <property type="entry name" value="SGNH hydrolase"/>
    <property type="match status" value="1"/>
</dbReference>
<evidence type="ECO:0000259" key="2">
    <source>
        <dbReference type="Pfam" id="PF13472"/>
    </source>
</evidence>
<sequence>MSWSTFVAVGDSFTEGVGDVDPRTGAERGWADRVAEALAVRSPDLRYANLAVRGQLLDQIVAGQVERARAMAPDLVSLCAAGNDLLRPSARPADLAHRFEQAVVRLTEGGTAVLVFTGFNTRATPVVDLVGRRLATMNQHIRDIAERRGALLVDLWAMDTLTDPRARADDRLHLNAEGHRRVAARVLEVLGVPTDDDWRDPWPPLDPTPWVRRREEDLRWAREHLLPWVGRRVQGRSTGDGRPPKRPEPVPVR</sequence>
<dbReference type="Gene3D" id="3.40.50.1110">
    <property type="entry name" value="SGNH hydrolase"/>
    <property type="match status" value="1"/>
</dbReference>
<feature type="region of interest" description="Disordered" evidence="1">
    <location>
        <begin position="231"/>
        <end position="253"/>
    </location>
</feature>
<comment type="caution">
    <text evidence="3">The sequence shown here is derived from an EMBL/GenBank/DDBJ whole genome shotgun (WGS) entry which is preliminary data.</text>
</comment>
<reference evidence="3 4" key="1">
    <citation type="submission" date="2021-11" db="EMBL/GenBank/DDBJ databases">
        <title>Draft genome sequence of Actinomycetospora sp. SF1 isolated from the rhizosphere soil.</title>
        <authorList>
            <person name="Duangmal K."/>
            <person name="Chantavorakit T."/>
        </authorList>
    </citation>
    <scope>NUCLEOTIDE SEQUENCE [LARGE SCALE GENOMIC DNA]</scope>
    <source>
        <strain evidence="3 4">TBRC 5722</strain>
    </source>
</reference>
<dbReference type="CDD" id="cd01832">
    <property type="entry name" value="SGNH_hydrolase_like_1"/>
    <property type="match status" value="1"/>
</dbReference>
<protein>
    <submittedName>
        <fullName evidence="3">SGNH/GDSL hydrolase family protein</fullName>
    </submittedName>
</protein>
<keyword evidence="3" id="KW-0378">Hydrolase</keyword>
<evidence type="ECO:0000256" key="1">
    <source>
        <dbReference type="SAM" id="MobiDB-lite"/>
    </source>
</evidence>
<accession>A0ABS8P787</accession>
<dbReference type="GO" id="GO:0016787">
    <property type="term" value="F:hydrolase activity"/>
    <property type="evidence" value="ECO:0007669"/>
    <property type="project" value="UniProtKB-KW"/>
</dbReference>
<dbReference type="PANTHER" id="PTHR43784:SF2">
    <property type="entry name" value="GDSL-LIKE LIPASE_ACYLHYDROLASE, PUTATIVE (AFU_ORTHOLOGUE AFUA_2G00820)-RELATED"/>
    <property type="match status" value="1"/>
</dbReference>
<dbReference type="Pfam" id="PF13472">
    <property type="entry name" value="Lipase_GDSL_2"/>
    <property type="match status" value="1"/>
</dbReference>
<feature type="compositionally biased region" description="Basic and acidic residues" evidence="1">
    <location>
        <begin position="242"/>
        <end position="253"/>
    </location>
</feature>
<evidence type="ECO:0000313" key="3">
    <source>
        <dbReference type="EMBL" id="MCD2194103.1"/>
    </source>
</evidence>